<dbReference type="RefSeq" id="WP_060531965.1">
    <property type="nucleotide sequence ID" value="NZ_CP013023.1"/>
</dbReference>
<keyword evidence="2" id="KW-1185">Reference proteome</keyword>
<evidence type="ECO:0000313" key="2">
    <source>
        <dbReference type="Proteomes" id="UP000078148"/>
    </source>
</evidence>
<dbReference type="Proteomes" id="UP000078148">
    <property type="component" value="Chromosome"/>
</dbReference>
<reference evidence="2" key="1">
    <citation type="submission" date="2015-10" db="EMBL/GenBank/DDBJ databases">
        <title>Genome of Paenibacillus bovis sp. nov.</title>
        <authorList>
            <person name="Wu Z."/>
            <person name="Gao C."/>
            <person name="Liu Z."/>
            <person name="Zheng H."/>
        </authorList>
    </citation>
    <scope>NUCLEOTIDE SEQUENCE [LARGE SCALE GENOMIC DNA]</scope>
    <source>
        <strain evidence="2">BD3526</strain>
    </source>
</reference>
<dbReference type="EMBL" id="CP013023">
    <property type="protein sequence ID" value="ANF95232.1"/>
    <property type="molecule type" value="Genomic_DNA"/>
</dbReference>
<dbReference type="AlphaFoldDB" id="A0A172ZCZ9"/>
<proteinExistence type="predicted"/>
<name>A0A172ZCZ9_9BACL</name>
<accession>A0A172ZCZ9</accession>
<sequence>MTNNEPSSTQLYYTGTITNIKKLDSNIDGAKLYYWVTLDDGSGHAVTKNSRFFIAMPMPFGSEEDPGTKFTKVREEIDFDAIQVGQMVELWERKVNEHAYEIYELKILDPTDIK</sequence>
<evidence type="ECO:0000313" key="1">
    <source>
        <dbReference type="EMBL" id="ANF95232.1"/>
    </source>
</evidence>
<dbReference type="KEGG" id="pbv:AR543_03780"/>
<reference evidence="1 2" key="2">
    <citation type="journal article" date="2016" name="Int. J. Syst. Evol. Microbiol.">
        <title>Paenibacillus bovis sp. nov., isolated from raw yak (Bos grunniens) milk.</title>
        <authorList>
            <person name="Gao C."/>
            <person name="Han J."/>
            <person name="Liu Z."/>
            <person name="Xu X."/>
            <person name="Hang F."/>
            <person name="Wu Z."/>
        </authorList>
    </citation>
    <scope>NUCLEOTIDE SEQUENCE [LARGE SCALE GENOMIC DNA]</scope>
    <source>
        <strain evidence="1 2">BD3526</strain>
    </source>
</reference>
<gene>
    <name evidence="1" type="ORF">AR543_03780</name>
</gene>
<organism evidence="1 2">
    <name type="scientific">Paenibacillus bovis</name>
    <dbReference type="NCBI Taxonomy" id="1616788"/>
    <lineage>
        <taxon>Bacteria</taxon>
        <taxon>Bacillati</taxon>
        <taxon>Bacillota</taxon>
        <taxon>Bacilli</taxon>
        <taxon>Bacillales</taxon>
        <taxon>Paenibacillaceae</taxon>
        <taxon>Paenibacillus</taxon>
    </lineage>
</organism>
<protein>
    <submittedName>
        <fullName evidence="1">Uncharacterized protein</fullName>
    </submittedName>
</protein>